<dbReference type="AlphaFoldDB" id="A0A8J7QI90"/>
<feature type="domain" description="Aldehyde oxidase/xanthine dehydrogenase a/b hammerhead" evidence="1">
    <location>
        <begin position="214"/>
        <end position="303"/>
    </location>
</feature>
<dbReference type="InterPro" id="IPR006311">
    <property type="entry name" value="TAT_signal"/>
</dbReference>
<evidence type="ECO:0000313" key="3">
    <source>
        <dbReference type="Proteomes" id="UP000664417"/>
    </source>
</evidence>
<dbReference type="InterPro" id="IPR008274">
    <property type="entry name" value="AldOxase/xan_DH_MoCoBD1"/>
</dbReference>
<keyword evidence="3" id="KW-1185">Reference proteome</keyword>
<dbReference type="Pfam" id="PF20256">
    <property type="entry name" value="MoCoBD_2"/>
    <property type="match status" value="2"/>
</dbReference>
<dbReference type="InterPro" id="IPR012368">
    <property type="entry name" value="OxRdtase_Mopterin-bd_su_IorB"/>
</dbReference>
<dbReference type="InterPro" id="IPR019546">
    <property type="entry name" value="TAT_signal_bac_arc"/>
</dbReference>
<dbReference type="NCBIfam" id="TIGR01409">
    <property type="entry name" value="TAT_signal_seq"/>
    <property type="match status" value="1"/>
</dbReference>
<dbReference type="InterPro" id="IPR052516">
    <property type="entry name" value="N-heterocyclic_Hydroxylase"/>
</dbReference>
<dbReference type="InterPro" id="IPR046867">
    <property type="entry name" value="AldOxase/xan_DH_MoCoBD2"/>
</dbReference>
<evidence type="ECO:0000259" key="1">
    <source>
        <dbReference type="SMART" id="SM01008"/>
    </source>
</evidence>
<accession>A0A8J7QI90</accession>
<name>A0A8J7QI90_9BACT</name>
<comment type="caution">
    <text evidence="2">The sequence shown here is derived from an EMBL/GenBank/DDBJ whole genome shotgun (WGS) entry which is preliminary data.</text>
</comment>
<dbReference type="PANTHER" id="PTHR47495:SF3">
    <property type="entry name" value="BLR6219 PROTEIN"/>
    <property type="match status" value="1"/>
</dbReference>
<sequence length="744" mass="79864">MMTQAPFRGLDRRDFLKAGLAAGTCLAVAVGGNPVVAGFDPTRVHQPPAKEPVFAPNVFVAIDGEGGVSLTVQRSEMGQGIRTSFAMLLAEELELELDQVKVFQATGDAKYGNQNTDGSRSVRTLFVPMRQAAAAAREMLVQAAANRWQVQAQTCFTRGGVIHHKASKRELRFGDVAADAAKLPLPENPKLKDPKDFKLIGKGRSGIDVPDIIQGKAVYGADVRLPGMVYASIEHVPVVGATLTEMDDSAARAVPGVIDIIKMPSATAPVLFKPLGGVAVIAADTHAAFKARGVLKLKWDVGPNGTFSSDAYQKSLRETASKPGRVVREKGDVAAAFAKGGKQVKRTYYMPLLAHASMEPPAAVARVTDAGCEVWAPVQAPQRTRQVVAGALDLDPSKVTVNVTLLGGGFGRKSKPDFVAEAALLAKQVGKPVCLTWRREDDIRHDYFHSVSLQTMQAALGEDGYPTAWHHHTVFPSIGSTFDPNARSGSDNELGLGFTNQPYAIENIKLEVGEAEAHVRIGWLRAVCNLFHAFAVNRFLDACAKEAGIDALTYRLKLLGEPRDLVFSEADEKSPYKLNTGRLAHVLNLVAEKSGWKEKRPAGVGFGIAAHYSFMSYVAQAVRVRKLDDGSFKVERVDVALDCGQMVNTDSVRAQMEGAVIFGLSLAIKNEITAEAGRVVQSNFHDYPMLRMSETPEIQVHLVKNNHLPTGVGEPGVPPLPPALASALEEAGAPAGDALPLKFV</sequence>
<dbReference type="SMART" id="SM01008">
    <property type="entry name" value="Ald_Xan_dh_C"/>
    <property type="match status" value="1"/>
</dbReference>
<dbReference type="EMBL" id="JAFREP010000019">
    <property type="protein sequence ID" value="MBO1320810.1"/>
    <property type="molecule type" value="Genomic_DNA"/>
</dbReference>
<dbReference type="Gene3D" id="3.90.1170.50">
    <property type="entry name" value="Aldehyde oxidase/xanthine dehydrogenase, a/b hammerhead"/>
    <property type="match status" value="1"/>
</dbReference>
<evidence type="ECO:0000313" key="2">
    <source>
        <dbReference type="EMBL" id="MBO1320810.1"/>
    </source>
</evidence>
<dbReference type="GO" id="GO:0016491">
    <property type="term" value="F:oxidoreductase activity"/>
    <property type="evidence" value="ECO:0007669"/>
    <property type="project" value="InterPro"/>
</dbReference>
<dbReference type="RefSeq" id="WP_207860762.1">
    <property type="nucleotide sequence ID" value="NZ_JAFREP010000019.1"/>
</dbReference>
<dbReference type="Proteomes" id="UP000664417">
    <property type="component" value="Unassembled WGS sequence"/>
</dbReference>
<dbReference type="SUPFAM" id="SSF56003">
    <property type="entry name" value="Molybdenum cofactor-binding domain"/>
    <property type="match status" value="2"/>
</dbReference>
<dbReference type="PROSITE" id="PS51318">
    <property type="entry name" value="TAT"/>
    <property type="match status" value="1"/>
</dbReference>
<reference evidence="2" key="1">
    <citation type="submission" date="2021-03" db="EMBL/GenBank/DDBJ databases">
        <authorList>
            <person name="Wang G."/>
        </authorList>
    </citation>
    <scope>NUCLEOTIDE SEQUENCE</scope>
    <source>
        <strain evidence="2">KCTC 12899</strain>
    </source>
</reference>
<gene>
    <name evidence="2" type="ORF">J3U88_20190</name>
</gene>
<dbReference type="PANTHER" id="PTHR47495">
    <property type="entry name" value="ALDEHYDE DEHYDROGENASE"/>
    <property type="match status" value="1"/>
</dbReference>
<dbReference type="Pfam" id="PF02738">
    <property type="entry name" value="MoCoBD_1"/>
    <property type="match status" value="1"/>
</dbReference>
<dbReference type="InterPro" id="IPR000674">
    <property type="entry name" value="Ald_Oxase/Xan_DH_a/b"/>
</dbReference>
<dbReference type="InterPro" id="IPR037165">
    <property type="entry name" value="AldOxase/xan_DH_Mopterin-bd_sf"/>
</dbReference>
<protein>
    <submittedName>
        <fullName evidence="2">Xanthine dehydrogenase family protein molybdopterin-binding subunit</fullName>
    </submittedName>
</protein>
<dbReference type="Gene3D" id="3.30.365.10">
    <property type="entry name" value="Aldehyde oxidase/xanthine dehydrogenase, molybdopterin binding domain"/>
    <property type="match status" value="4"/>
</dbReference>
<dbReference type="PIRSF" id="PIRSF036389">
    <property type="entry name" value="IOR_B"/>
    <property type="match status" value="1"/>
</dbReference>
<organism evidence="2 3">
    <name type="scientific">Acanthopleuribacter pedis</name>
    <dbReference type="NCBI Taxonomy" id="442870"/>
    <lineage>
        <taxon>Bacteria</taxon>
        <taxon>Pseudomonadati</taxon>
        <taxon>Acidobacteriota</taxon>
        <taxon>Holophagae</taxon>
        <taxon>Acanthopleuribacterales</taxon>
        <taxon>Acanthopleuribacteraceae</taxon>
        <taxon>Acanthopleuribacter</taxon>
    </lineage>
</organism>
<proteinExistence type="predicted"/>